<dbReference type="SUPFAM" id="SSF53697">
    <property type="entry name" value="SIS domain"/>
    <property type="match status" value="1"/>
</dbReference>
<dbReference type="Proteomes" id="UP000307747">
    <property type="component" value="Unassembled WGS sequence"/>
</dbReference>
<gene>
    <name evidence="5" type="ORF">FEZ53_00420</name>
</gene>
<name>A0A5R9B398_STAXY</name>
<proteinExistence type="predicted"/>
<dbReference type="InterPro" id="IPR036388">
    <property type="entry name" value="WH-like_DNA-bd_sf"/>
</dbReference>
<dbReference type="PANTHER" id="PTHR30514:SF18">
    <property type="entry name" value="RPIR-FAMILY TRANSCRIPTIONAL REGULATOR"/>
    <property type="match status" value="1"/>
</dbReference>
<dbReference type="GO" id="GO:0003700">
    <property type="term" value="F:DNA-binding transcription factor activity"/>
    <property type="evidence" value="ECO:0007669"/>
    <property type="project" value="InterPro"/>
</dbReference>
<dbReference type="InterPro" id="IPR000281">
    <property type="entry name" value="HTH_RpiR"/>
</dbReference>
<dbReference type="KEGG" id="sxl:SXYLSMQ121_2163"/>
<dbReference type="Gene3D" id="1.10.10.10">
    <property type="entry name" value="Winged helix-like DNA-binding domain superfamily/Winged helix DNA-binding domain"/>
    <property type="match status" value="1"/>
</dbReference>
<dbReference type="GO" id="GO:0003677">
    <property type="term" value="F:DNA binding"/>
    <property type="evidence" value="ECO:0007669"/>
    <property type="project" value="UniProtKB-KW"/>
</dbReference>
<dbReference type="OrthoDB" id="370421at2"/>
<dbReference type="KEGG" id="sxo:SXYL_02317"/>
<evidence type="ECO:0000259" key="4">
    <source>
        <dbReference type="PROSITE" id="PS51071"/>
    </source>
</evidence>
<accession>A0A5R9B398</accession>
<protein>
    <submittedName>
        <fullName evidence="5">MurR/RpiR family transcriptional regulator</fullName>
    </submittedName>
</protein>
<keyword evidence="2" id="KW-0238">DNA-binding</keyword>
<evidence type="ECO:0000313" key="5">
    <source>
        <dbReference type="EMBL" id="TLP90761.1"/>
    </source>
</evidence>
<evidence type="ECO:0000313" key="6">
    <source>
        <dbReference type="Proteomes" id="UP000307747"/>
    </source>
</evidence>
<keyword evidence="3" id="KW-0804">Transcription</keyword>
<keyword evidence="1" id="KW-0805">Transcription regulation</keyword>
<dbReference type="Pfam" id="PF01418">
    <property type="entry name" value="HTH_6"/>
    <property type="match status" value="1"/>
</dbReference>
<comment type="caution">
    <text evidence="5">The sequence shown here is derived from an EMBL/GenBank/DDBJ whole genome shotgun (WGS) entry which is preliminary data.</text>
</comment>
<dbReference type="PROSITE" id="PS51071">
    <property type="entry name" value="HTH_RPIR"/>
    <property type="match status" value="1"/>
</dbReference>
<evidence type="ECO:0000256" key="3">
    <source>
        <dbReference type="ARBA" id="ARBA00023163"/>
    </source>
</evidence>
<dbReference type="InterPro" id="IPR046348">
    <property type="entry name" value="SIS_dom_sf"/>
</dbReference>
<dbReference type="CDD" id="cd05013">
    <property type="entry name" value="SIS_RpiR"/>
    <property type="match status" value="1"/>
</dbReference>
<evidence type="ECO:0000256" key="1">
    <source>
        <dbReference type="ARBA" id="ARBA00023015"/>
    </source>
</evidence>
<organism evidence="5 6">
    <name type="scientific">Staphylococcus xylosus</name>
    <dbReference type="NCBI Taxonomy" id="1288"/>
    <lineage>
        <taxon>Bacteria</taxon>
        <taxon>Bacillati</taxon>
        <taxon>Bacillota</taxon>
        <taxon>Bacilli</taxon>
        <taxon>Bacillales</taxon>
        <taxon>Staphylococcaceae</taxon>
        <taxon>Staphylococcus</taxon>
    </lineage>
</organism>
<dbReference type="AlphaFoldDB" id="A0A5R9B398"/>
<dbReference type="RefSeq" id="WP_042363253.1">
    <property type="nucleotide sequence ID" value="NZ_CABIVW010000007.1"/>
</dbReference>
<dbReference type="PANTHER" id="PTHR30514">
    <property type="entry name" value="GLUCOKINASE"/>
    <property type="match status" value="1"/>
</dbReference>
<dbReference type="InterPro" id="IPR035472">
    <property type="entry name" value="RpiR-like_SIS"/>
</dbReference>
<feature type="domain" description="HTH rpiR-type" evidence="4">
    <location>
        <begin position="4"/>
        <end position="80"/>
    </location>
</feature>
<dbReference type="Gene3D" id="3.40.50.10490">
    <property type="entry name" value="Glucose-6-phosphate isomerase like protein, domain 1"/>
    <property type="match status" value="1"/>
</dbReference>
<evidence type="ECO:0000256" key="2">
    <source>
        <dbReference type="ARBA" id="ARBA00023125"/>
    </source>
</evidence>
<reference evidence="5 6" key="1">
    <citation type="submission" date="2019-05" db="EMBL/GenBank/DDBJ databases">
        <title>The metagenome of a microbial culture collection derived from dairy environment covers the genomic content of the human microbiome.</title>
        <authorList>
            <person name="Roder T."/>
            <person name="Wuthrich D."/>
            <person name="Sattari Z."/>
            <person name="Von Ah U."/>
            <person name="Bar C."/>
            <person name="Ronchi F."/>
            <person name="Macpherson A.J."/>
            <person name="Ganal-Vonarburg S.C."/>
            <person name="Bruggmann R."/>
            <person name="Vergeres G."/>
        </authorList>
    </citation>
    <scope>NUCLEOTIDE SEQUENCE [LARGE SCALE GENOMIC DNA]</scope>
    <source>
        <strain evidence="5 6">FAM 20833</strain>
    </source>
</reference>
<dbReference type="GeneID" id="45497807"/>
<dbReference type="Pfam" id="PF01380">
    <property type="entry name" value="SIS"/>
    <property type="match status" value="1"/>
</dbReference>
<dbReference type="GO" id="GO:0097367">
    <property type="term" value="F:carbohydrate derivative binding"/>
    <property type="evidence" value="ECO:0007669"/>
    <property type="project" value="InterPro"/>
</dbReference>
<dbReference type="InterPro" id="IPR001347">
    <property type="entry name" value="SIS_dom"/>
</dbReference>
<dbReference type="InterPro" id="IPR047640">
    <property type="entry name" value="RpiR-like"/>
</dbReference>
<sequence length="285" mass="32176">MSKDNIFMKIKENIKNLSQSERKVANFITKAPTDIMFDTINELSEKVGTSTTTIMRLASKLGYSGYTELQRDIQKFLKDGKAPQSRLASNLQNIEKDNLWTETVDFHTTQLQQFSNQVDEQTLDKAINLIENANNICCTCVRSGLPAGHYFSQNINRIKGNCNLIVADTSDWVDEVVSMNSKDVLVAISYPRYAKRINDFVKIAKNKGVKIIIITDTFSSPLVDYADVILPCDSNSLAFHNSPILSLVVIDYLINALAVKETKKNSNRLDDINEILQQIKYHTNN</sequence>
<dbReference type="SUPFAM" id="SSF46689">
    <property type="entry name" value="Homeodomain-like"/>
    <property type="match status" value="1"/>
</dbReference>
<dbReference type="InterPro" id="IPR009057">
    <property type="entry name" value="Homeodomain-like_sf"/>
</dbReference>
<dbReference type="EMBL" id="VBTJ01000001">
    <property type="protein sequence ID" value="TLP90761.1"/>
    <property type="molecule type" value="Genomic_DNA"/>
</dbReference>
<dbReference type="GO" id="GO:1901135">
    <property type="term" value="P:carbohydrate derivative metabolic process"/>
    <property type="evidence" value="ECO:0007669"/>
    <property type="project" value="InterPro"/>
</dbReference>